<dbReference type="Gene3D" id="3.90.1200.10">
    <property type="match status" value="1"/>
</dbReference>
<feature type="domain" description="CHK kinase-like" evidence="1">
    <location>
        <begin position="154"/>
        <end position="338"/>
    </location>
</feature>
<comment type="caution">
    <text evidence="2">The sequence shown here is derived from an EMBL/GenBank/DDBJ whole genome shotgun (WGS) entry which is preliminary data.</text>
</comment>
<gene>
    <name evidence="2" type="ORF">BOKJ2_LOCUS8945</name>
</gene>
<protein>
    <recommendedName>
        <fullName evidence="1">CHK kinase-like domain-containing protein</fullName>
    </recommendedName>
</protein>
<dbReference type="AlphaFoldDB" id="A0A811KX78"/>
<dbReference type="InterPro" id="IPR012877">
    <property type="entry name" value="Dhs-27"/>
</dbReference>
<dbReference type="Proteomes" id="UP000614601">
    <property type="component" value="Unassembled WGS sequence"/>
</dbReference>
<evidence type="ECO:0000313" key="3">
    <source>
        <dbReference type="Proteomes" id="UP000614601"/>
    </source>
</evidence>
<dbReference type="OrthoDB" id="5915577at2759"/>
<dbReference type="InterPro" id="IPR011009">
    <property type="entry name" value="Kinase-like_dom_sf"/>
</dbReference>
<dbReference type="PANTHER" id="PTHR23020:SF41">
    <property type="entry name" value="AMINOGLYCOSIDE PHOSPHOTRANSFERASE DOMAIN-CONTAINING PROTEIN"/>
    <property type="match status" value="1"/>
</dbReference>
<dbReference type="SUPFAM" id="SSF56112">
    <property type="entry name" value="Protein kinase-like (PK-like)"/>
    <property type="match status" value="1"/>
</dbReference>
<keyword evidence="3" id="KW-1185">Reference proteome</keyword>
<dbReference type="Proteomes" id="UP000783686">
    <property type="component" value="Unassembled WGS sequence"/>
</dbReference>
<organism evidence="2 3">
    <name type="scientific">Bursaphelenchus okinawaensis</name>
    <dbReference type="NCBI Taxonomy" id="465554"/>
    <lineage>
        <taxon>Eukaryota</taxon>
        <taxon>Metazoa</taxon>
        <taxon>Ecdysozoa</taxon>
        <taxon>Nematoda</taxon>
        <taxon>Chromadorea</taxon>
        <taxon>Rhabditida</taxon>
        <taxon>Tylenchina</taxon>
        <taxon>Tylenchomorpha</taxon>
        <taxon>Aphelenchoidea</taxon>
        <taxon>Aphelenchoididae</taxon>
        <taxon>Bursaphelenchus</taxon>
    </lineage>
</organism>
<sequence>MGVKELNLNEELDITGFSKKWVLNKLDKHCDDYVAAKEDRKVVDIEANDVSDGKGFLSRVFITKITFDDFTDYVLAMKVPTYDILEEKFKTMDGVDQASAEEMKKSLADAHNIECDAITMVDSFKDFPSPKIYYTEKSNRGFESGLPNRDSPGIIMMTAINGASLGAFRTVTKEQCLNFVRDFATLHDCIAQMPEKEWKNKFQSELHWQKDMFETAKCAIDKVHQVFPEISEITNIFKTLNWQNYTKYALHDRPAALNAWTYIHGDTWTNNIMFKKHEDGSVSDEVLAYIDYQIGFEGNPLFDIVRFFTFCADGEVRREVKDIALKTYHDRLTELYSKRGANLPYTLEACHELYDLAYLHQAYMYTMMATFMEKEGVGLYTEEVREAQIAKSYLRCKFVMIDALKVWESRNLAKFRFLPTPKEL</sequence>
<name>A0A811KX78_9BILA</name>
<dbReference type="EMBL" id="CAJFDH010000004">
    <property type="protein sequence ID" value="CAD5220440.1"/>
    <property type="molecule type" value="Genomic_DNA"/>
</dbReference>
<evidence type="ECO:0000259" key="1">
    <source>
        <dbReference type="SMART" id="SM00587"/>
    </source>
</evidence>
<evidence type="ECO:0000313" key="2">
    <source>
        <dbReference type="EMBL" id="CAD5220440.1"/>
    </source>
</evidence>
<proteinExistence type="predicted"/>
<dbReference type="InterPro" id="IPR052961">
    <property type="entry name" value="Oxido-Kinase-like_Enzymes"/>
</dbReference>
<accession>A0A811KX78</accession>
<dbReference type="InterPro" id="IPR015897">
    <property type="entry name" value="CHK_kinase-like"/>
</dbReference>
<dbReference type="SMART" id="SM00587">
    <property type="entry name" value="CHK"/>
    <property type="match status" value="1"/>
</dbReference>
<dbReference type="PANTHER" id="PTHR23020">
    <property type="entry name" value="UNCHARACTERIZED NUCLEAR HORMONE RECEPTOR-RELATED"/>
    <property type="match status" value="1"/>
</dbReference>
<dbReference type="EMBL" id="CAJFCW020000004">
    <property type="protein sequence ID" value="CAG9113696.1"/>
    <property type="molecule type" value="Genomic_DNA"/>
</dbReference>
<dbReference type="Pfam" id="PF07914">
    <property type="entry name" value="DUF1679"/>
    <property type="match status" value="1"/>
</dbReference>
<reference evidence="2" key="1">
    <citation type="submission" date="2020-09" db="EMBL/GenBank/DDBJ databases">
        <authorList>
            <person name="Kikuchi T."/>
        </authorList>
    </citation>
    <scope>NUCLEOTIDE SEQUENCE</scope>
    <source>
        <strain evidence="2">SH1</strain>
    </source>
</reference>